<evidence type="ECO:0000256" key="1">
    <source>
        <dbReference type="SAM" id="MobiDB-lite"/>
    </source>
</evidence>
<dbReference type="EMBL" id="JACQPB010000050">
    <property type="protein sequence ID" value="MBI4210909.1"/>
    <property type="molecule type" value="Genomic_DNA"/>
</dbReference>
<name>A0A8T3YS02_9ARCH</name>
<sequence length="53" mass="6360">MRLGERSLRESIRFGNEATFERARREGLARAAAYKRWKNAKSRQNPKRVKKRK</sequence>
<gene>
    <name evidence="2" type="ORF">HY544_05410</name>
</gene>
<proteinExistence type="predicted"/>
<reference evidence="2" key="1">
    <citation type="submission" date="2020-07" db="EMBL/GenBank/DDBJ databases">
        <title>Huge and variable diversity of episymbiotic CPR bacteria and DPANN archaea in groundwater ecosystems.</title>
        <authorList>
            <person name="He C.Y."/>
            <person name="Keren R."/>
            <person name="Whittaker M."/>
            <person name="Farag I.F."/>
            <person name="Doudna J."/>
            <person name="Cate J.H.D."/>
            <person name="Banfield J.F."/>
        </authorList>
    </citation>
    <scope>NUCLEOTIDE SEQUENCE</scope>
    <source>
        <strain evidence="2">NC_groundwater_1296_Ag_S-0.2um_52_80</strain>
    </source>
</reference>
<feature type="region of interest" description="Disordered" evidence="1">
    <location>
        <begin position="34"/>
        <end position="53"/>
    </location>
</feature>
<dbReference type="Proteomes" id="UP000732298">
    <property type="component" value="Unassembled WGS sequence"/>
</dbReference>
<organism evidence="2 3">
    <name type="scientific">Candidatus Iainarchaeum sp</name>
    <dbReference type="NCBI Taxonomy" id="3101447"/>
    <lineage>
        <taxon>Archaea</taxon>
        <taxon>Candidatus Iainarchaeota</taxon>
        <taxon>Candidatus Iainarchaeia</taxon>
        <taxon>Candidatus Iainarchaeales</taxon>
        <taxon>Candidatus Iainarchaeaceae</taxon>
        <taxon>Candidatus Iainarchaeum</taxon>
    </lineage>
</organism>
<dbReference type="AlphaFoldDB" id="A0A8T3YS02"/>
<protein>
    <submittedName>
        <fullName evidence="2">Uncharacterized protein</fullName>
    </submittedName>
</protein>
<evidence type="ECO:0000313" key="3">
    <source>
        <dbReference type="Proteomes" id="UP000732298"/>
    </source>
</evidence>
<accession>A0A8T3YS02</accession>
<comment type="caution">
    <text evidence="2">The sequence shown here is derived from an EMBL/GenBank/DDBJ whole genome shotgun (WGS) entry which is preliminary data.</text>
</comment>
<evidence type="ECO:0000313" key="2">
    <source>
        <dbReference type="EMBL" id="MBI4210909.1"/>
    </source>
</evidence>